<dbReference type="InParanoid" id="A0A1J7ITB6"/>
<gene>
    <name evidence="2" type="ORF">CONLIGDRAFT_685960</name>
</gene>
<accession>A0A1J7ITB6</accession>
<evidence type="ECO:0000313" key="3">
    <source>
        <dbReference type="Proteomes" id="UP000182658"/>
    </source>
</evidence>
<organism evidence="2 3">
    <name type="scientific">Coniochaeta ligniaria NRRL 30616</name>
    <dbReference type="NCBI Taxonomy" id="1408157"/>
    <lineage>
        <taxon>Eukaryota</taxon>
        <taxon>Fungi</taxon>
        <taxon>Dikarya</taxon>
        <taxon>Ascomycota</taxon>
        <taxon>Pezizomycotina</taxon>
        <taxon>Sordariomycetes</taxon>
        <taxon>Sordariomycetidae</taxon>
        <taxon>Coniochaetales</taxon>
        <taxon>Coniochaetaceae</taxon>
        <taxon>Coniochaeta</taxon>
    </lineage>
</organism>
<reference evidence="2 3" key="1">
    <citation type="submission" date="2016-10" db="EMBL/GenBank/DDBJ databases">
        <title>Draft genome sequence of Coniochaeta ligniaria NRRL30616, a lignocellulolytic fungus for bioabatement of inhibitors in plant biomass hydrolysates.</title>
        <authorList>
            <consortium name="DOE Joint Genome Institute"/>
            <person name="Jimenez D.J."/>
            <person name="Hector R.E."/>
            <person name="Riley R."/>
            <person name="Sun H."/>
            <person name="Grigoriev I.V."/>
            <person name="Van Elsas J.D."/>
            <person name="Nichols N.N."/>
        </authorList>
    </citation>
    <scope>NUCLEOTIDE SEQUENCE [LARGE SCALE GENOMIC DNA]</scope>
    <source>
        <strain evidence="2 3">NRRL 30616</strain>
    </source>
</reference>
<dbReference type="EMBL" id="KV875104">
    <property type="protein sequence ID" value="OIW24345.1"/>
    <property type="molecule type" value="Genomic_DNA"/>
</dbReference>
<feature type="compositionally biased region" description="Acidic residues" evidence="1">
    <location>
        <begin position="1"/>
        <end position="10"/>
    </location>
</feature>
<proteinExistence type="predicted"/>
<feature type="region of interest" description="Disordered" evidence="1">
    <location>
        <begin position="1"/>
        <end position="25"/>
    </location>
</feature>
<keyword evidence="3" id="KW-1185">Reference proteome</keyword>
<protein>
    <submittedName>
        <fullName evidence="2">Uncharacterized protein</fullName>
    </submittedName>
</protein>
<evidence type="ECO:0000256" key="1">
    <source>
        <dbReference type="SAM" id="MobiDB-lite"/>
    </source>
</evidence>
<dbReference type="Proteomes" id="UP000182658">
    <property type="component" value="Unassembled WGS sequence"/>
</dbReference>
<evidence type="ECO:0000313" key="2">
    <source>
        <dbReference type="EMBL" id="OIW24345.1"/>
    </source>
</evidence>
<feature type="compositionally biased region" description="Polar residues" evidence="1">
    <location>
        <begin position="11"/>
        <end position="21"/>
    </location>
</feature>
<sequence>MGLGDADDNDSASVQNRTSSSIDEDMADEAAGFSAVLAYYGKMLELGGDYVLPDKPHEVERL</sequence>
<name>A0A1J7ITB6_9PEZI</name>
<dbReference type="AlphaFoldDB" id="A0A1J7ITB6"/>